<feature type="domain" description="Glycosyl hydrolase family 30 TIM-barrel" evidence="5">
    <location>
        <begin position="56"/>
        <end position="409"/>
    </location>
</feature>
<dbReference type="GO" id="GO:0004348">
    <property type="term" value="F:glucosylceramidase activity"/>
    <property type="evidence" value="ECO:0007669"/>
    <property type="project" value="UniProtKB-EC"/>
</dbReference>
<evidence type="ECO:0000256" key="2">
    <source>
        <dbReference type="ARBA" id="ARBA00022729"/>
    </source>
</evidence>
<evidence type="ECO:0000256" key="1">
    <source>
        <dbReference type="ARBA" id="ARBA00005382"/>
    </source>
</evidence>
<evidence type="ECO:0000259" key="5">
    <source>
        <dbReference type="Pfam" id="PF02055"/>
    </source>
</evidence>
<evidence type="ECO:0000313" key="7">
    <source>
        <dbReference type="Proteomes" id="UP000008394"/>
    </source>
</evidence>
<dbReference type="Proteomes" id="UP000008394">
    <property type="component" value="Chromosome"/>
</dbReference>
<name>A0A806FQC4_BIFAN</name>
<dbReference type="SUPFAM" id="SSF51445">
    <property type="entry name" value="(Trans)glycosidases"/>
    <property type="match status" value="1"/>
</dbReference>
<evidence type="ECO:0000313" key="6">
    <source>
        <dbReference type="EMBL" id="AEK30886.1"/>
    </source>
</evidence>
<dbReference type="GO" id="GO:0016020">
    <property type="term" value="C:membrane"/>
    <property type="evidence" value="ECO:0007669"/>
    <property type="project" value="GOC"/>
</dbReference>
<dbReference type="RefSeq" id="WP_004219196.1">
    <property type="nucleotide sequence ID" value="NC_017215.1"/>
</dbReference>
<dbReference type="Gene3D" id="3.20.20.80">
    <property type="entry name" value="Glycosidases"/>
    <property type="match status" value="1"/>
</dbReference>
<dbReference type="PANTHER" id="PTHR11069:SF23">
    <property type="entry name" value="LYSOSOMAL ACID GLUCOSYLCERAMIDASE"/>
    <property type="match status" value="1"/>
</dbReference>
<organism evidence="6 7">
    <name type="scientific">Bifidobacterium animalis subsp. lactis CNCM I-2494</name>
    <dbReference type="NCBI Taxonomy" id="1042403"/>
    <lineage>
        <taxon>Bacteria</taxon>
        <taxon>Bacillati</taxon>
        <taxon>Actinomycetota</taxon>
        <taxon>Actinomycetes</taxon>
        <taxon>Bifidobacteriales</taxon>
        <taxon>Bifidobacteriaceae</taxon>
        <taxon>Bifidobacterium</taxon>
    </lineage>
</organism>
<dbReference type="AlphaFoldDB" id="A0A806FQC4"/>
<protein>
    <submittedName>
        <fullName evidence="6">Glucosylceramidase</fullName>
        <ecNumber evidence="6">3.2.1.45</ecNumber>
    </submittedName>
</protein>
<reference evidence="6 7" key="1">
    <citation type="journal article" date="2011" name="J. Bacteriol.">
        <title>Genome Sequence of the Probiotic Strain Bifidobacterium animalis subsp. lactis CNCM I-2494.</title>
        <authorList>
            <person name="Chervaux C."/>
            <person name="Grimaldi C."/>
            <person name="Bolotin A."/>
            <person name="Quinquis B."/>
            <person name="Legrain-Raspaud S."/>
            <person name="van Hylckama Vlieg J.E."/>
            <person name="Denariaz G."/>
            <person name="Smokvina T."/>
        </authorList>
    </citation>
    <scope>NUCLEOTIDE SEQUENCE [LARGE SCALE GENOMIC DNA]</scope>
    <source>
        <strain evidence="6 7">CNCM I-2494</strain>
    </source>
</reference>
<dbReference type="GeneID" id="29696038"/>
<dbReference type="EC" id="3.2.1.45" evidence="6"/>
<dbReference type="InterPro" id="IPR017853">
    <property type="entry name" value="GH"/>
</dbReference>
<dbReference type="InterPro" id="IPR013780">
    <property type="entry name" value="Glyco_hydro_b"/>
</dbReference>
<accession>A0A806FQC4</accession>
<gene>
    <name evidence="6" type="ORF">BALAC2494_01320</name>
</gene>
<comment type="similarity">
    <text evidence="1 4">Belongs to the glycosyl hydrolase 30 family.</text>
</comment>
<dbReference type="GO" id="GO:0006680">
    <property type="term" value="P:glucosylceramide catabolic process"/>
    <property type="evidence" value="ECO:0007669"/>
    <property type="project" value="TreeGrafter"/>
</dbReference>
<dbReference type="InterPro" id="IPR001139">
    <property type="entry name" value="Glyco_hydro_30"/>
</dbReference>
<sequence>MIQAFSTYANAQGTTLAAAFAPLGNAYLRVGRTPESTSHASTPTLSIDTTRVRQPIDGFGASITEATSWLWHNRVTDKERCIRDLFSPRDGIGISMLRQPIGPSDHVSAPYRFVRRFPDRNLNSLDFTPEMERVLPMVEAANDCALATQSHALNIMASPWSAPWWMKTNLSVLGKRRYTRITGHLRRGMYAAYARYITGFARLYAQRGLPLFALTVTNEPDYPQSRWPSMAMTPREQAEFVARHLRPMLDHAGLEGTRILCWDHNYSTDHYPDGAFVRDMYADSAALTACAGSAWHYYGGSARTMSRIHDAFPNKGIWATEASGGDWGPRNFTPALLSLGTAVIDMMNNWARSAVLWNIALDEHGGPDYYYLRNDRRHSENRGLITVRDDGSIRRNADYYALGHFSKYVPIGSRCVECALDHAQGVRAAAFLVPAALTHGDGDQVVAVLVNSRPEPLDLLCHLRGAGNGVMLTLPASSLTSFLA</sequence>
<dbReference type="KEGG" id="bnm:BALAC2494_01320"/>
<dbReference type="EMBL" id="CP002915">
    <property type="protein sequence ID" value="AEK30886.1"/>
    <property type="molecule type" value="Genomic_DNA"/>
</dbReference>
<evidence type="ECO:0000256" key="4">
    <source>
        <dbReference type="RuleBase" id="RU361188"/>
    </source>
</evidence>
<keyword evidence="4 6" id="KW-0326">Glycosidase</keyword>
<keyword evidence="3 4" id="KW-0378">Hydrolase</keyword>
<dbReference type="PANTHER" id="PTHR11069">
    <property type="entry name" value="GLUCOSYLCERAMIDASE"/>
    <property type="match status" value="1"/>
</dbReference>
<dbReference type="InterPro" id="IPR033453">
    <property type="entry name" value="Glyco_hydro_30_TIM-barrel"/>
</dbReference>
<keyword evidence="2" id="KW-0732">Signal</keyword>
<evidence type="ECO:0000256" key="3">
    <source>
        <dbReference type="ARBA" id="ARBA00022801"/>
    </source>
</evidence>
<dbReference type="Pfam" id="PF02055">
    <property type="entry name" value="Glyco_hydro_30"/>
    <property type="match status" value="1"/>
</dbReference>
<proteinExistence type="inferred from homology"/>
<dbReference type="Gene3D" id="2.60.40.1180">
    <property type="entry name" value="Golgi alpha-mannosidase II"/>
    <property type="match status" value="1"/>
</dbReference>